<dbReference type="Proteomes" id="UP001496674">
    <property type="component" value="Chromosome"/>
</dbReference>
<keyword evidence="3" id="KW-0731">Sigma factor</keyword>
<dbReference type="InterPro" id="IPR013325">
    <property type="entry name" value="RNA_pol_sigma_r2"/>
</dbReference>
<evidence type="ECO:0000313" key="8">
    <source>
        <dbReference type="Proteomes" id="UP001496674"/>
    </source>
</evidence>
<evidence type="ECO:0000256" key="4">
    <source>
        <dbReference type="ARBA" id="ARBA00023163"/>
    </source>
</evidence>
<reference evidence="7 8" key="1">
    <citation type="submission" date="2023-04" db="EMBL/GenBank/DDBJ databases">
        <title>Draft genome sequence of acteroides sedimenti strain YN3PY1.</title>
        <authorList>
            <person name="Yoshida N."/>
        </authorList>
    </citation>
    <scope>NUCLEOTIDE SEQUENCE [LARGE SCALE GENOMIC DNA]</scope>
    <source>
        <strain evidence="7 8">YN3PY1</strain>
    </source>
</reference>
<dbReference type="InterPro" id="IPR013324">
    <property type="entry name" value="RNA_pol_sigma_r3/r4-like"/>
</dbReference>
<feature type="domain" description="RNA polymerase sigma-70 region 2" evidence="5">
    <location>
        <begin position="23"/>
        <end position="87"/>
    </location>
</feature>
<sequence length="186" mass="21754">MEKVVSLTERIKNGDRAAFNELYLLYYASLQNYGRSFLSAAETEDIIQDVFLNVWLHKENIDETLSLKAYLFRSVYNSALNVLKKKQTDQKMSDYQQSIEELRYQYYDPDANEVIQSLYDNDTKNKIDAAIGSLPPRCREIFILSYIEDMPSKDISKQLDLSLSTVQNHIYIALKQLREKLRRSSD</sequence>
<name>A0ABM8IJG7_9BACE</name>
<dbReference type="InterPro" id="IPR007627">
    <property type="entry name" value="RNA_pol_sigma70_r2"/>
</dbReference>
<protein>
    <submittedName>
        <fullName evidence="7">DNA-directed RNA polymerase sigma-70 factor</fullName>
    </submittedName>
</protein>
<dbReference type="EMBL" id="AP028055">
    <property type="protein sequence ID" value="BEH00353.1"/>
    <property type="molecule type" value="Genomic_DNA"/>
</dbReference>
<accession>A0ABM8IJG7</accession>
<evidence type="ECO:0000259" key="5">
    <source>
        <dbReference type="Pfam" id="PF04542"/>
    </source>
</evidence>
<dbReference type="GO" id="GO:0000428">
    <property type="term" value="C:DNA-directed RNA polymerase complex"/>
    <property type="evidence" value="ECO:0007669"/>
    <property type="project" value="UniProtKB-KW"/>
</dbReference>
<organism evidence="7 8">
    <name type="scientific">Bacteroides sedimenti</name>
    <dbReference type="NCBI Taxonomy" id="2136147"/>
    <lineage>
        <taxon>Bacteria</taxon>
        <taxon>Pseudomonadati</taxon>
        <taxon>Bacteroidota</taxon>
        <taxon>Bacteroidia</taxon>
        <taxon>Bacteroidales</taxon>
        <taxon>Bacteroidaceae</taxon>
        <taxon>Bacteroides</taxon>
    </lineage>
</organism>
<evidence type="ECO:0000256" key="3">
    <source>
        <dbReference type="ARBA" id="ARBA00023082"/>
    </source>
</evidence>
<proteinExistence type="inferred from homology"/>
<evidence type="ECO:0000259" key="6">
    <source>
        <dbReference type="Pfam" id="PF08281"/>
    </source>
</evidence>
<keyword evidence="8" id="KW-1185">Reference proteome</keyword>
<dbReference type="Gene3D" id="1.10.10.10">
    <property type="entry name" value="Winged helix-like DNA-binding domain superfamily/Winged helix DNA-binding domain"/>
    <property type="match status" value="1"/>
</dbReference>
<dbReference type="RefSeq" id="WP_353331627.1">
    <property type="nucleotide sequence ID" value="NZ_AP028055.1"/>
</dbReference>
<dbReference type="InterPro" id="IPR014327">
    <property type="entry name" value="RNA_pol_sigma70_bacteroid"/>
</dbReference>
<dbReference type="NCBIfam" id="TIGR02937">
    <property type="entry name" value="sigma70-ECF"/>
    <property type="match status" value="1"/>
</dbReference>
<dbReference type="InterPro" id="IPR036388">
    <property type="entry name" value="WH-like_DNA-bd_sf"/>
</dbReference>
<dbReference type="InterPro" id="IPR039425">
    <property type="entry name" value="RNA_pol_sigma-70-like"/>
</dbReference>
<gene>
    <name evidence="7" type="ORF">BSYN_26170</name>
</gene>
<dbReference type="Gene3D" id="1.10.1740.10">
    <property type="match status" value="1"/>
</dbReference>
<comment type="similarity">
    <text evidence="1">Belongs to the sigma-70 factor family. ECF subfamily.</text>
</comment>
<dbReference type="SUPFAM" id="SSF88946">
    <property type="entry name" value="Sigma2 domain of RNA polymerase sigma factors"/>
    <property type="match status" value="1"/>
</dbReference>
<dbReference type="CDD" id="cd06171">
    <property type="entry name" value="Sigma70_r4"/>
    <property type="match status" value="1"/>
</dbReference>
<feature type="domain" description="RNA polymerase sigma factor 70 region 4 type 2" evidence="6">
    <location>
        <begin position="125"/>
        <end position="177"/>
    </location>
</feature>
<dbReference type="PANTHER" id="PTHR43133">
    <property type="entry name" value="RNA POLYMERASE ECF-TYPE SIGMA FACTO"/>
    <property type="match status" value="1"/>
</dbReference>
<dbReference type="InterPro" id="IPR014284">
    <property type="entry name" value="RNA_pol_sigma-70_dom"/>
</dbReference>
<dbReference type="InterPro" id="IPR013249">
    <property type="entry name" value="RNA_pol_sigma70_r4_t2"/>
</dbReference>
<dbReference type="Pfam" id="PF04542">
    <property type="entry name" value="Sigma70_r2"/>
    <property type="match status" value="1"/>
</dbReference>
<dbReference type="SUPFAM" id="SSF88659">
    <property type="entry name" value="Sigma3 and sigma4 domains of RNA polymerase sigma factors"/>
    <property type="match status" value="1"/>
</dbReference>
<keyword evidence="2" id="KW-0805">Transcription regulation</keyword>
<evidence type="ECO:0000256" key="2">
    <source>
        <dbReference type="ARBA" id="ARBA00023015"/>
    </source>
</evidence>
<dbReference type="PANTHER" id="PTHR43133:SF46">
    <property type="entry name" value="RNA POLYMERASE SIGMA-70 FACTOR ECF SUBFAMILY"/>
    <property type="match status" value="1"/>
</dbReference>
<keyword evidence="7" id="KW-0240">DNA-directed RNA polymerase</keyword>
<keyword evidence="4" id="KW-0804">Transcription</keyword>
<dbReference type="Pfam" id="PF08281">
    <property type="entry name" value="Sigma70_r4_2"/>
    <property type="match status" value="1"/>
</dbReference>
<dbReference type="NCBIfam" id="TIGR02985">
    <property type="entry name" value="Sig70_bacteroi1"/>
    <property type="match status" value="1"/>
</dbReference>
<evidence type="ECO:0000256" key="1">
    <source>
        <dbReference type="ARBA" id="ARBA00010641"/>
    </source>
</evidence>
<evidence type="ECO:0000313" key="7">
    <source>
        <dbReference type="EMBL" id="BEH00353.1"/>
    </source>
</evidence>